<evidence type="ECO:0000259" key="2">
    <source>
        <dbReference type="Pfam" id="PF13472"/>
    </source>
</evidence>
<dbReference type="EMBL" id="CP016172">
    <property type="protein sequence ID" value="ANN77646.1"/>
    <property type="molecule type" value="Genomic_DNA"/>
</dbReference>
<feature type="signal peptide" evidence="1">
    <location>
        <begin position="1"/>
        <end position="22"/>
    </location>
</feature>
<feature type="chain" id="PRO_5008258854" evidence="1">
    <location>
        <begin position="23"/>
        <end position="215"/>
    </location>
</feature>
<dbReference type="KEGG" id="bfz:BAU07_11495"/>
<sequence>MRPLIRLLFAFILAAAAAVASAQTAATQGGSIPGKTILVVGDSLSAEYGIARGSGWVPLLGRRLGEQYPAYRVVNASISGDTTSGGLSRLPALLRQHHPAIVILELGSNDALRGLSLAMTQQNLTEMARQAKQAGAAVLIVGMQIPPNYGRTYTEQFRDLFAKVASTENARLVPFLMEGIATDRSLFQSDGMHPNEAGQPRLLENVWAGLKPMLN</sequence>
<dbReference type="CDD" id="cd01822">
    <property type="entry name" value="Lysophospholipase_L1_like"/>
    <property type="match status" value="1"/>
</dbReference>
<dbReference type="Gene3D" id="3.40.50.1110">
    <property type="entry name" value="SGNH hydrolase"/>
    <property type="match status" value="1"/>
</dbReference>
<reference evidence="3 4" key="1">
    <citation type="submission" date="2016-06" db="EMBL/GenBank/DDBJ databases">
        <title>Complete genome sequences of Bordetella bronchialis and Bordetella flabilis.</title>
        <authorList>
            <person name="LiPuma J.J."/>
            <person name="Spilker T."/>
        </authorList>
    </citation>
    <scope>NUCLEOTIDE SEQUENCE [LARGE SCALE GENOMIC DNA]</scope>
    <source>
        <strain evidence="3 4">AU10664</strain>
    </source>
</reference>
<evidence type="ECO:0000313" key="4">
    <source>
        <dbReference type="Proteomes" id="UP000091926"/>
    </source>
</evidence>
<dbReference type="STRING" id="463014.BAU07_11495"/>
<dbReference type="InterPro" id="IPR051532">
    <property type="entry name" value="Ester_Hydrolysis_Enzymes"/>
</dbReference>
<evidence type="ECO:0000313" key="3">
    <source>
        <dbReference type="EMBL" id="ANN77646.1"/>
    </source>
</evidence>
<feature type="domain" description="SGNH hydrolase-type esterase" evidence="2">
    <location>
        <begin position="39"/>
        <end position="199"/>
    </location>
</feature>
<keyword evidence="1" id="KW-0732">Signal</keyword>
<gene>
    <name evidence="3" type="ORF">BAU07_11495</name>
</gene>
<organism evidence="3 4">
    <name type="scientific">Bordetella flabilis</name>
    <dbReference type="NCBI Taxonomy" id="463014"/>
    <lineage>
        <taxon>Bacteria</taxon>
        <taxon>Pseudomonadati</taxon>
        <taxon>Pseudomonadota</taxon>
        <taxon>Betaproteobacteria</taxon>
        <taxon>Burkholderiales</taxon>
        <taxon>Alcaligenaceae</taxon>
        <taxon>Bordetella</taxon>
    </lineage>
</organism>
<accession>A0A193GDW5</accession>
<dbReference type="GO" id="GO:0004622">
    <property type="term" value="F:phosphatidylcholine lysophospholipase activity"/>
    <property type="evidence" value="ECO:0007669"/>
    <property type="project" value="TreeGrafter"/>
</dbReference>
<dbReference type="Proteomes" id="UP000091926">
    <property type="component" value="Chromosome"/>
</dbReference>
<dbReference type="RefSeq" id="WP_066657536.1">
    <property type="nucleotide sequence ID" value="NZ_CBCSCL010000006.1"/>
</dbReference>
<name>A0A193GDW5_9BORD</name>
<proteinExistence type="predicted"/>
<dbReference type="Pfam" id="PF13472">
    <property type="entry name" value="Lipase_GDSL_2"/>
    <property type="match status" value="1"/>
</dbReference>
<dbReference type="InterPro" id="IPR036514">
    <property type="entry name" value="SGNH_hydro_sf"/>
</dbReference>
<evidence type="ECO:0000256" key="1">
    <source>
        <dbReference type="SAM" id="SignalP"/>
    </source>
</evidence>
<dbReference type="InterPro" id="IPR013830">
    <property type="entry name" value="SGNH_hydro"/>
</dbReference>
<dbReference type="AlphaFoldDB" id="A0A193GDW5"/>
<dbReference type="SUPFAM" id="SSF52266">
    <property type="entry name" value="SGNH hydrolase"/>
    <property type="match status" value="1"/>
</dbReference>
<keyword evidence="4" id="KW-1185">Reference proteome</keyword>
<dbReference type="PANTHER" id="PTHR30383">
    <property type="entry name" value="THIOESTERASE 1/PROTEASE 1/LYSOPHOSPHOLIPASE L1"/>
    <property type="match status" value="1"/>
</dbReference>
<dbReference type="PANTHER" id="PTHR30383:SF24">
    <property type="entry name" value="THIOESTERASE 1_PROTEASE 1_LYSOPHOSPHOLIPASE L1"/>
    <property type="match status" value="1"/>
</dbReference>
<protein>
    <submittedName>
        <fullName evidence="3">Arylesterase</fullName>
    </submittedName>
</protein>
<dbReference type="OrthoDB" id="9786188at2"/>